<accession>A0A9N8VU55</accession>
<dbReference type="AlphaFoldDB" id="A0A9N8VU55"/>
<evidence type="ECO:0000313" key="1">
    <source>
        <dbReference type="EMBL" id="CAG8466662.1"/>
    </source>
</evidence>
<evidence type="ECO:0000313" key="2">
    <source>
        <dbReference type="Proteomes" id="UP000789739"/>
    </source>
</evidence>
<protein>
    <submittedName>
        <fullName evidence="1">4871_t:CDS:1</fullName>
    </submittedName>
</protein>
<sequence>MGYKVDVCIKLLGLHWQPDVGCGEVSGGLPKCTRAKEWMDTLKLGWELRDIWVLAQDMLKEVNASVHNQTSAGAFAPMMYEFGTVIAEAPVESVLGEEIGKKTGSIYDPH</sequence>
<comment type="caution">
    <text evidence="1">The sequence shown here is derived from an EMBL/GenBank/DDBJ whole genome shotgun (WGS) entry which is preliminary data.</text>
</comment>
<proteinExistence type="predicted"/>
<dbReference type="OrthoDB" id="2350333at2759"/>
<gene>
    <name evidence="1" type="ORF">PBRASI_LOCUS865</name>
</gene>
<organism evidence="1 2">
    <name type="scientific">Paraglomus brasilianum</name>
    <dbReference type="NCBI Taxonomy" id="144538"/>
    <lineage>
        <taxon>Eukaryota</taxon>
        <taxon>Fungi</taxon>
        <taxon>Fungi incertae sedis</taxon>
        <taxon>Mucoromycota</taxon>
        <taxon>Glomeromycotina</taxon>
        <taxon>Glomeromycetes</taxon>
        <taxon>Paraglomerales</taxon>
        <taxon>Paraglomeraceae</taxon>
        <taxon>Paraglomus</taxon>
    </lineage>
</organism>
<dbReference type="Proteomes" id="UP000789739">
    <property type="component" value="Unassembled WGS sequence"/>
</dbReference>
<keyword evidence="2" id="KW-1185">Reference proteome</keyword>
<reference evidence="1" key="1">
    <citation type="submission" date="2021-06" db="EMBL/GenBank/DDBJ databases">
        <authorList>
            <person name="Kallberg Y."/>
            <person name="Tangrot J."/>
            <person name="Rosling A."/>
        </authorList>
    </citation>
    <scope>NUCLEOTIDE SEQUENCE</scope>
    <source>
        <strain evidence="1">BR232B</strain>
    </source>
</reference>
<name>A0A9N8VU55_9GLOM</name>
<dbReference type="EMBL" id="CAJVPI010000049">
    <property type="protein sequence ID" value="CAG8466662.1"/>
    <property type="molecule type" value="Genomic_DNA"/>
</dbReference>